<sequence>MEACPMDNKPHIVLITTDQMRGDLMGCAGNTRIQTPHIDYLARSGVRFDQAYSLTPVCIPARATIMTGLEGHRLGLTTYKEGYALPTNLTLPKLLNDAGYETRVVGKMHVYPERCHYGFDSMLLCEEGRMLGVGSGKQRGYDDYEQWVAEQGYPGQAFGHGIANNEYTMSPWHLPDSLHPTEWIADNSCRTIKRRDWTRPLFLWASFTAPHPPLTPLMRDLYTYEKDDMPQPVWGDWADRHSLYHQRMAVTYQGKLKTPKQIDSAYRGFYASITQVDRAINRIIGTLREEGILENTWFLFTSDHGDNMGDHGLWFKANFTRGACQIPLIVTPPAKRDTGSVLEAGWVPGQVNHSPVGLQDILPTCLAIAGISVPEDLDGTSLLGAVRQPKMDRVRETVLGEFGPMGKRSLMVTDGIWKYIWFEEEGEELLFHIKDDPQELHDRSRDPLAPLEEWRNRLAFKLGKRLSDSAVSNGMLRPRQLLPELSEFERALLISHYNPRGLH</sequence>
<evidence type="ECO:0000256" key="1">
    <source>
        <dbReference type="ARBA" id="ARBA00008779"/>
    </source>
</evidence>
<evidence type="ECO:0000256" key="3">
    <source>
        <dbReference type="ARBA" id="ARBA00022801"/>
    </source>
</evidence>
<evidence type="ECO:0000313" key="7">
    <source>
        <dbReference type="Proteomes" id="UP000618579"/>
    </source>
</evidence>
<dbReference type="CDD" id="cd16022">
    <property type="entry name" value="sulfatase_like"/>
    <property type="match status" value="1"/>
</dbReference>
<dbReference type="InterPro" id="IPR024607">
    <property type="entry name" value="Sulfatase_CS"/>
</dbReference>
<organism evidence="6 7">
    <name type="scientific">Paenibacillus planticolens</name>
    <dbReference type="NCBI Taxonomy" id="2654976"/>
    <lineage>
        <taxon>Bacteria</taxon>
        <taxon>Bacillati</taxon>
        <taxon>Bacillota</taxon>
        <taxon>Bacilli</taxon>
        <taxon>Bacillales</taxon>
        <taxon>Paenibacillaceae</taxon>
        <taxon>Paenibacillus</taxon>
    </lineage>
</organism>
<name>A0ABX1ZXG5_9BACL</name>
<keyword evidence="2" id="KW-0479">Metal-binding</keyword>
<dbReference type="Proteomes" id="UP000618579">
    <property type="component" value="Unassembled WGS sequence"/>
</dbReference>
<dbReference type="InterPro" id="IPR000917">
    <property type="entry name" value="Sulfatase_N"/>
</dbReference>
<keyword evidence="4" id="KW-0106">Calcium</keyword>
<comment type="caution">
    <text evidence="6">The sequence shown here is derived from an EMBL/GenBank/DDBJ whole genome shotgun (WGS) entry which is preliminary data.</text>
</comment>
<comment type="similarity">
    <text evidence="1">Belongs to the sulfatase family.</text>
</comment>
<dbReference type="PANTHER" id="PTHR42693">
    <property type="entry name" value="ARYLSULFATASE FAMILY MEMBER"/>
    <property type="match status" value="1"/>
</dbReference>
<dbReference type="EMBL" id="WHNZ01000086">
    <property type="protein sequence ID" value="NOV04737.1"/>
    <property type="molecule type" value="Genomic_DNA"/>
</dbReference>
<keyword evidence="3" id="KW-0378">Hydrolase</keyword>
<dbReference type="Gene3D" id="3.40.720.10">
    <property type="entry name" value="Alkaline Phosphatase, subunit A"/>
    <property type="match status" value="1"/>
</dbReference>
<evidence type="ECO:0000313" key="6">
    <source>
        <dbReference type="EMBL" id="NOV04737.1"/>
    </source>
</evidence>
<gene>
    <name evidence="6" type="ORF">GC097_32730</name>
</gene>
<evidence type="ECO:0000259" key="5">
    <source>
        <dbReference type="Pfam" id="PF00884"/>
    </source>
</evidence>
<reference evidence="6 7" key="1">
    <citation type="submission" date="2019-10" db="EMBL/GenBank/DDBJ databases">
        <title>Description of Paenibacillus pedi sp. nov.</title>
        <authorList>
            <person name="Carlier A."/>
            <person name="Qi S."/>
        </authorList>
    </citation>
    <scope>NUCLEOTIDE SEQUENCE [LARGE SCALE GENOMIC DNA]</scope>
    <source>
        <strain evidence="6 7">LMG 31457</strain>
    </source>
</reference>
<protein>
    <submittedName>
        <fullName evidence="6">Sulfatase-like hydrolase/transferase</fullName>
    </submittedName>
</protein>
<dbReference type="PANTHER" id="PTHR42693:SF53">
    <property type="entry name" value="ENDO-4-O-SULFATASE"/>
    <property type="match status" value="1"/>
</dbReference>
<dbReference type="PROSITE" id="PS00149">
    <property type="entry name" value="SULFATASE_2"/>
    <property type="match status" value="1"/>
</dbReference>
<dbReference type="SUPFAM" id="SSF53649">
    <property type="entry name" value="Alkaline phosphatase-like"/>
    <property type="match status" value="1"/>
</dbReference>
<feature type="domain" description="Sulfatase N-terminal" evidence="5">
    <location>
        <begin position="10"/>
        <end position="371"/>
    </location>
</feature>
<evidence type="ECO:0000256" key="2">
    <source>
        <dbReference type="ARBA" id="ARBA00022723"/>
    </source>
</evidence>
<dbReference type="InterPro" id="IPR050738">
    <property type="entry name" value="Sulfatase"/>
</dbReference>
<dbReference type="InterPro" id="IPR017850">
    <property type="entry name" value="Alkaline_phosphatase_core_sf"/>
</dbReference>
<proteinExistence type="inferred from homology"/>
<dbReference type="Pfam" id="PF00884">
    <property type="entry name" value="Sulfatase"/>
    <property type="match status" value="1"/>
</dbReference>
<evidence type="ECO:0000256" key="4">
    <source>
        <dbReference type="ARBA" id="ARBA00022837"/>
    </source>
</evidence>
<keyword evidence="7" id="KW-1185">Reference proteome</keyword>
<accession>A0ABX1ZXG5</accession>